<name>A0A371XEY3_9HYPH</name>
<dbReference type="InterPro" id="IPR002104">
    <property type="entry name" value="Integrase_catalytic"/>
</dbReference>
<feature type="region of interest" description="Disordered" evidence="5">
    <location>
        <begin position="75"/>
        <end position="95"/>
    </location>
</feature>
<dbReference type="GO" id="GO:0003677">
    <property type="term" value="F:DNA binding"/>
    <property type="evidence" value="ECO:0007669"/>
    <property type="project" value="UniProtKB-KW"/>
</dbReference>
<dbReference type="InterPro" id="IPR050808">
    <property type="entry name" value="Phage_Integrase"/>
</dbReference>
<dbReference type="InterPro" id="IPR010998">
    <property type="entry name" value="Integrase_recombinase_N"/>
</dbReference>
<dbReference type="AlphaFoldDB" id="A0A371XEY3"/>
<comment type="similarity">
    <text evidence="1">Belongs to the 'phage' integrase family.</text>
</comment>
<dbReference type="Gene3D" id="3.30.160.390">
    <property type="entry name" value="Integrase, DNA-binding domain"/>
    <property type="match status" value="1"/>
</dbReference>
<dbReference type="InterPro" id="IPR025166">
    <property type="entry name" value="Integrase_DNA_bind_dom"/>
</dbReference>
<evidence type="ECO:0000313" key="7">
    <source>
        <dbReference type="EMBL" id="RFC67787.1"/>
    </source>
</evidence>
<dbReference type="InterPro" id="IPR053876">
    <property type="entry name" value="Phage_int_M"/>
</dbReference>
<dbReference type="PROSITE" id="PS51898">
    <property type="entry name" value="TYR_RECOMBINASE"/>
    <property type="match status" value="1"/>
</dbReference>
<dbReference type="Gene3D" id="1.10.443.10">
    <property type="entry name" value="Intergrase catalytic core"/>
    <property type="match status" value="1"/>
</dbReference>
<protein>
    <submittedName>
        <fullName evidence="7">Site-specific integrase</fullName>
    </submittedName>
</protein>
<dbReference type="InterPro" id="IPR013762">
    <property type="entry name" value="Integrase-like_cat_sf"/>
</dbReference>
<dbReference type="Proteomes" id="UP000262379">
    <property type="component" value="Unassembled WGS sequence"/>
</dbReference>
<gene>
    <name evidence="7" type="ORF">DY251_09345</name>
</gene>
<dbReference type="CDD" id="cd00801">
    <property type="entry name" value="INT_P4_C"/>
    <property type="match status" value="1"/>
</dbReference>
<keyword evidence="2" id="KW-0229">DNA integration</keyword>
<accession>A0A371XEY3</accession>
<dbReference type="PANTHER" id="PTHR30629">
    <property type="entry name" value="PROPHAGE INTEGRASE"/>
    <property type="match status" value="1"/>
</dbReference>
<feature type="compositionally biased region" description="Basic and acidic residues" evidence="5">
    <location>
        <begin position="86"/>
        <end position="95"/>
    </location>
</feature>
<evidence type="ECO:0000256" key="2">
    <source>
        <dbReference type="ARBA" id="ARBA00022908"/>
    </source>
</evidence>
<dbReference type="Pfam" id="PF00589">
    <property type="entry name" value="Phage_integrase"/>
    <property type="match status" value="1"/>
</dbReference>
<evidence type="ECO:0000256" key="4">
    <source>
        <dbReference type="ARBA" id="ARBA00023172"/>
    </source>
</evidence>
<dbReference type="InterPro" id="IPR011010">
    <property type="entry name" value="DNA_brk_join_enz"/>
</dbReference>
<dbReference type="GO" id="GO:0015074">
    <property type="term" value="P:DNA integration"/>
    <property type="evidence" value="ECO:0007669"/>
    <property type="project" value="UniProtKB-KW"/>
</dbReference>
<feature type="domain" description="Tyr recombinase" evidence="6">
    <location>
        <begin position="211"/>
        <end position="370"/>
    </location>
</feature>
<dbReference type="EMBL" id="QURN01000006">
    <property type="protein sequence ID" value="RFC67787.1"/>
    <property type="molecule type" value="Genomic_DNA"/>
</dbReference>
<sequence>MKREYLNDRQLKLRTEPGRYAAAPNLYLVVSKGKTRTWAFIYTSPVTGKRRELGLGSAGLVTLAEARAKADELRGEVKKKPKKGEKKFDPLEEKKEAKQEVEASTLTFGAYLETWISKQQEEWRDSTLRNIRVALRNVPQSFNDLKVASITDADVVDAITPIWKKAAGPVVQNIMERVLDFAIFHKKRTGANPARWRNHLDQNFKRPKKHEHHNAMPYKGIPAWFATIDFDPLKLLVLTATRSNEVRLAQWSEFDLEAKVWTIPGERMKNGNEFSVPLTDAAVAVVERQTRTRSPFVFKRGGIVASTLVRKIGVPGITAHGFRSSFSDWAFAETDHSQEIIEMSLAHTVGNATTRAYRRGNAIEKRRALMQDWSDFVTSKV</sequence>
<dbReference type="GO" id="GO:0006310">
    <property type="term" value="P:DNA recombination"/>
    <property type="evidence" value="ECO:0007669"/>
    <property type="project" value="UniProtKB-KW"/>
</dbReference>
<dbReference type="Pfam" id="PF22022">
    <property type="entry name" value="Phage_int_M"/>
    <property type="match status" value="1"/>
</dbReference>
<dbReference type="RefSeq" id="WP_116623621.1">
    <property type="nucleotide sequence ID" value="NZ_QURN01000006.1"/>
</dbReference>
<reference evidence="8" key="1">
    <citation type="submission" date="2018-08" db="EMBL/GenBank/DDBJ databases">
        <authorList>
            <person name="Im W.T."/>
        </authorList>
    </citation>
    <scope>NUCLEOTIDE SEQUENCE [LARGE SCALE GENOMIC DNA]</scope>
    <source>
        <strain evidence="8">LA-28</strain>
    </source>
</reference>
<dbReference type="Pfam" id="PF13356">
    <property type="entry name" value="Arm-DNA-bind_3"/>
    <property type="match status" value="1"/>
</dbReference>
<evidence type="ECO:0000256" key="5">
    <source>
        <dbReference type="SAM" id="MobiDB-lite"/>
    </source>
</evidence>
<keyword evidence="4" id="KW-0233">DNA recombination</keyword>
<dbReference type="SUPFAM" id="SSF56349">
    <property type="entry name" value="DNA breaking-rejoining enzymes"/>
    <property type="match status" value="1"/>
</dbReference>
<keyword evidence="3" id="KW-0238">DNA-binding</keyword>
<proteinExistence type="inferred from homology"/>
<evidence type="ECO:0000256" key="3">
    <source>
        <dbReference type="ARBA" id="ARBA00023125"/>
    </source>
</evidence>
<evidence type="ECO:0000313" key="8">
    <source>
        <dbReference type="Proteomes" id="UP000262379"/>
    </source>
</evidence>
<dbReference type="PANTHER" id="PTHR30629:SF2">
    <property type="entry name" value="PROPHAGE INTEGRASE INTS-RELATED"/>
    <property type="match status" value="1"/>
</dbReference>
<comment type="caution">
    <text evidence="7">The sequence shown here is derived from an EMBL/GenBank/DDBJ whole genome shotgun (WGS) entry which is preliminary data.</text>
</comment>
<organism evidence="7 8">
    <name type="scientific">Mesorhizobium denitrificans</name>
    <dbReference type="NCBI Taxonomy" id="2294114"/>
    <lineage>
        <taxon>Bacteria</taxon>
        <taxon>Pseudomonadati</taxon>
        <taxon>Pseudomonadota</taxon>
        <taxon>Alphaproteobacteria</taxon>
        <taxon>Hyphomicrobiales</taxon>
        <taxon>Phyllobacteriaceae</taxon>
        <taxon>Mesorhizobium</taxon>
    </lineage>
</organism>
<evidence type="ECO:0000256" key="1">
    <source>
        <dbReference type="ARBA" id="ARBA00008857"/>
    </source>
</evidence>
<keyword evidence="8" id="KW-1185">Reference proteome</keyword>
<evidence type="ECO:0000259" key="6">
    <source>
        <dbReference type="PROSITE" id="PS51898"/>
    </source>
</evidence>
<dbReference type="InterPro" id="IPR038488">
    <property type="entry name" value="Integrase_DNA-bd_sf"/>
</dbReference>
<dbReference type="Gene3D" id="1.10.150.130">
    <property type="match status" value="1"/>
</dbReference>